<keyword evidence="3" id="KW-1185">Reference proteome</keyword>
<feature type="transmembrane region" description="Helical" evidence="1">
    <location>
        <begin position="36"/>
        <end position="56"/>
    </location>
</feature>
<dbReference type="EMBL" id="MU254345">
    <property type="protein sequence ID" value="KAG9240786.1"/>
    <property type="molecule type" value="Genomic_DNA"/>
</dbReference>
<keyword evidence="1" id="KW-1133">Transmembrane helix</keyword>
<sequence length="103" mass="11608">MTQLHHKNKHSPAHLYTIVTPSTILSLIIMSTPSKALAIMLSSIFIGCAIITLLVYRFMRAAQVEDFPGSEDKSEARPSGKIWGFIASFQRGAFGRTWWRLKE</sequence>
<name>A0A9P7YW19_9HELO</name>
<comment type="caution">
    <text evidence="2">The sequence shown here is derived from an EMBL/GenBank/DDBJ whole genome shotgun (WGS) entry which is preliminary data.</text>
</comment>
<accession>A0A9P7YW19</accession>
<feature type="transmembrane region" description="Helical" evidence="1">
    <location>
        <begin position="12"/>
        <end position="30"/>
    </location>
</feature>
<gene>
    <name evidence="2" type="ORF">BJ878DRAFT_524233</name>
</gene>
<evidence type="ECO:0000256" key="1">
    <source>
        <dbReference type="SAM" id="Phobius"/>
    </source>
</evidence>
<organism evidence="2 3">
    <name type="scientific">Calycina marina</name>
    <dbReference type="NCBI Taxonomy" id="1763456"/>
    <lineage>
        <taxon>Eukaryota</taxon>
        <taxon>Fungi</taxon>
        <taxon>Dikarya</taxon>
        <taxon>Ascomycota</taxon>
        <taxon>Pezizomycotina</taxon>
        <taxon>Leotiomycetes</taxon>
        <taxon>Helotiales</taxon>
        <taxon>Pezizellaceae</taxon>
        <taxon>Calycina</taxon>
    </lineage>
</organism>
<protein>
    <submittedName>
        <fullName evidence="2">Uncharacterized protein</fullName>
    </submittedName>
</protein>
<dbReference type="AlphaFoldDB" id="A0A9P7YW19"/>
<evidence type="ECO:0000313" key="3">
    <source>
        <dbReference type="Proteomes" id="UP000887226"/>
    </source>
</evidence>
<evidence type="ECO:0000313" key="2">
    <source>
        <dbReference type="EMBL" id="KAG9240786.1"/>
    </source>
</evidence>
<keyword evidence="1" id="KW-0472">Membrane</keyword>
<proteinExistence type="predicted"/>
<reference evidence="2" key="1">
    <citation type="journal article" date="2021" name="IMA Fungus">
        <title>Genomic characterization of three marine fungi, including Emericellopsis atlantica sp. nov. with signatures of a generalist lifestyle and marine biomass degradation.</title>
        <authorList>
            <person name="Hagestad O.C."/>
            <person name="Hou L."/>
            <person name="Andersen J.H."/>
            <person name="Hansen E.H."/>
            <person name="Altermark B."/>
            <person name="Li C."/>
            <person name="Kuhnert E."/>
            <person name="Cox R.J."/>
            <person name="Crous P.W."/>
            <person name="Spatafora J.W."/>
            <person name="Lail K."/>
            <person name="Amirebrahimi M."/>
            <person name="Lipzen A."/>
            <person name="Pangilinan J."/>
            <person name="Andreopoulos W."/>
            <person name="Hayes R.D."/>
            <person name="Ng V."/>
            <person name="Grigoriev I.V."/>
            <person name="Jackson S.A."/>
            <person name="Sutton T.D.S."/>
            <person name="Dobson A.D.W."/>
            <person name="Rama T."/>
        </authorList>
    </citation>
    <scope>NUCLEOTIDE SEQUENCE</scope>
    <source>
        <strain evidence="2">TRa3180A</strain>
    </source>
</reference>
<keyword evidence="1" id="KW-0812">Transmembrane</keyword>
<dbReference type="Proteomes" id="UP000887226">
    <property type="component" value="Unassembled WGS sequence"/>
</dbReference>